<keyword evidence="2" id="KW-1003">Cell membrane</keyword>
<reference evidence="12" key="2">
    <citation type="journal article" date="2023" name="Science">
        <title>Genomic signatures of disease resistance in endangered staghorn corals.</title>
        <authorList>
            <person name="Vollmer S.V."/>
            <person name="Selwyn J.D."/>
            <person name="Despard B.A."/>
            <person name="Roesel C.L."/>
        </authorList>
    </citation>
    <scope>NUCLEOTIDE SEQUENCE</scope>
    <source>
        <strain evidence="12">K2</strain>
    </source>
</reference>
<comment type="similarity">
    <text evidence="9">Belongs to the G-protein coupled receptor 1 family.</text>
</comment>
<keyword evidence="3 9" id="KW-0812">Transmembrane</keyword>
<evidence type="ECO:0000256" key="10">
    <source>
        <dbReference type="SAM" id="Phobius"/>
    </source>
</evidence>
<feature type="transmembrane region" description="Helical" evidence="10">
    <location>
        <begin position="48"/>
        <end position="73"/>
    </location>
</feature>
<dbReference type="GO" id="GO:0005886">
    <property type="term" value="C:plasma membrane"/>
    <property type="evidence" value="ECO:0007669"/>
    <property type="project" value="UniProtKB-SubCell"/>
</dbReference>
<keyword evidence="6 10" id="KW-0472">Membrane</keyword>
<evidence type="ECO:0000256" key="2">
    <source>
        <dbReference type="ARBA" id="ARBA00022475"/>
    </source>
</evidence>
<evidence type="ECO:0000259" key="11">
    <source>
        <dbReference type="PROSITE" id="PS50262"/>
    </source>
</evidence>
<dbReference type="Proteomes" id="UP001249851">
    <property type="component" value="Unassembled WGS sequence"/>
</dbReference>
<comment type="subcellular location">
    <subcellularLocation>
        <location evidence="1">Cell membrane</location>
        <topology evidence="1">Multi-pass membrane protein</topology>
    </subcellularLocation>
</comment>
<evidence type="ECO:0000256" key="9">
    <source>
        <dbReference type="RuleBase" id="RU000688"/>
    </source>
</evidence>
<keyword evidence="13" id="KW-1185">Reference proteome</keyword>
<gene>
    <name evidence="12" type="ORF">P5673_003677</name>
</gene>
<keyword evidence="7 9" id="KW-0675">Receptor</keyword>
<accession>A0AAD9R1P7</accession>
<feature type="transmembrane region" description="Helical" evidence="10">
    <location>
        <begin position="158"/>
        <end position="180"/>
    </location>
</feature>
<dbReference type="Gene3D" id="1.20.1070.10">
    <property type="entry name" value="Rhodopsin 7-helix transmembrane proteins"/>
    <property type="match status" value="1"/>
</dbReference>
<evidence type="ECO:0000256" key="8">
    <source>
        <dbReference type="ARBA" id="ARBA00023224"/>
    </source>
</evidence>
<dbReference type="InterPro" id="IPR000276">
    <property type="entry name" value="GPCR_Rhodpsn"/>
</dbReference>
<dbReference type="PROSITE" id="PS50262">
    <property type="entry name" value="G_PROTEIN_RECEP_F1_2"/>
    <property type="match status" value="1"/>
</dbReference>
<dbReference type="PANTHER" id="PTHR24249:SF372">
    <property type="entry name" value="G-PROTEIN COUPLED RECEPTORS FAMILY 1 PROFILE DOMAIN-CONTAINING PROTEIN"/>
    <property type="match status" value="1"/>
</dbReference>
<dbReference type="GO" id="GO:0004930">
    <property type="term" value="F:G protein-coupled receptor activity"/>
    <property type="evidence" value="ECO:0007669"/>
    <property type="project" value="UniProtKB-KW"/>
</dbReference>
<feature type="transmembrane region" description="Helical" evidence="10">
    <location>
        <begin position="6"/>
        <end position="36"/>
    </location>
</feature>
<evidence type="ECO:0000256" key="6">
    <source>
        <dbReference type="ARBA" id="ARBA00023136"/>
    </source>
</evidence>
<keyword evidence="8 9" id="KW-0807">Transducer</keyword>
<sequence>MTEMGAQYFITIANCVVNLPLAFVAVTGNALFLYGVWKTPSLRSPSNLLLCGLASTDLSVGLIAQPVFITEVLVGLYSRSENLTLAFTKTHQMIARSLCGVSLLMIGGISVDRFIAIVKPLHYPSTVTSTRVTRFVVASWALSVLAQSAEFWGPRVAFAVSSLYILTCLSSSITCHTAMYKIVRRHRLQIHTHVQAINDGNTRTQMARLGRSAFNTFVVFIVLLICYFPYLAVYIVHFTGKAGDLKLWIQLSVTVVFLNSALNPFLYCWRIREIRVATLRTFRRLVSRE</sequence>
<reference evidence="12" key="1">
    <citation type="journal article" date="2023" name="G3 (Bethesda)">
        <title>Whole genome assembly and annotation of the endangered Caribbean coral Acropora cervicornis.</title>
        <authorList>
            <person name="Selwyn J.D."/>
            <person name="Vollmer S.V."/>
        </authorList>
    </citation>
    <scope>NUCLEOTIDE SEQUENCE</scope>
    <source>
        <strain evidence="12">K2</strain>
    </source>
</reference>
<dbReference type="AlphaFoldDB" id="A0AAD9R1P7"/>
<evidence type="ECO:0000256" key="4">
    <source>
        <dbReference type="ARBA" id="ARBA00022989"/>
    </source>
</evidence>
<dbReference type="SMART" id="SM01381">
    <property type="entry name" value="7TM_GPCR_Srsx"/>
    <property type="match status" value="1"/>
</dbReference>
<feature type="transmembrane region" description="Helical" evidence="10">
    <location>
        <begin position="93"/>
        <end position="111"/>
    </location>
</feature>
<evidence type="ECO:0000256" key="3">
    <source>
        <dbReference type="ARBA" id="ARBA00022692"/>
    </source>
</evidence>
<organism evidence="12 13">
    <name type="scientific">Acropora cervicornis</name>
    <name type="common">Staghorn coral</name>
    <dbReference type="NCBI Taxonomy" id="6130"/>
    <lineage>
        <taxon>Eukaryota</taxon>
        <taxon>Metazoa</taxon>
        <taxon>Cnidaria</taxon>
        <taxon>Anthozoa</taxon>
        <taxon>Hexacorallia</taxon>
        <taxon>Scleractinia</taxon>
        <taxon>Astrocoeniina</taxon>
        <taxon>Acroporidae</taxon>
        <taxon>Acropora</taxon>
    </lineage>
</organism>
<dbReference type="PRINTS" id="PR00237">
    <property type="entry name" value="GPCRRHODOPSN"/>
</dbReference>
<feature type="transmembrane region" description="Helical" evidence="10">
    <location>
        <begin position="213"/>
        <end position="235"/>
    </location>
</feature>
<dbReference type="PROSITE" id="PS00237">
    <property type="entry name" value="G_PROTEIN_RECEP_F1_1"/>
    <property type="match status" value="1"/>
</dbReference>
<feature type="domain" description="G-protein coupled receptors family 1 profile" evidence="11">
    <location>
        <begin position="28"/>
        <end position="267"/>
    </location>
</feature>
<evidence type="ECO:0000313" key="13">
    <source>
        <dbReference type="Proteomes" id="UP001249851"/>
    </source>
</evidence>
<dbReference type="SUPFAM" id="SSF81321">
    <property type="entry name" value="Family A G protein-coupled receptor-like"/>
    <property type="match status" value="1"/>
</dbReference>
<keyword evidence="5 9" id="KW-0297">G-protein coupled receptor</keyword>
<dbReference type="EMBL" id="JARQWQ010000006">
    <property type="protein sequence ID" value="KAK2571116.1"/>
    <property type="molecule type" value="Genomic_DNA"/>
</dbReference>
<protein>
    <submittedName>
        <fullName evidence="12">Adenosine receptor A2a</fullName>
    </submittedName>
</protein>
<dbReference type="CDD" id="cd00637">
    <property type="entry name" value="7tm_classA_rhodopsin-like"/>
    <property type="match status" value="1"/>
</dbReference>
<dbReference type="InterPro" id="IPR050569">
    <property type="entry name" value="TAAR"/>
</dbReference>
<name>A0AAD9R1P7_ACRCE</name>
<proteinExistence type="inferred from homology"/>
<evidence type="ECO:0000313" key="12">
    <source>
        <dbReference type="EMBL" id="KAK2571116.1"/>
    </source>
</evidence>
<feature type="transmembrane region" description="Helical" evidence="10">
    <location>
        <begin position="247"/>
        <end position="269"/>
    </location>
</feature>
<evidence type="ECO:0000256" key="5">
    <source>
        <dbReference type="ARBA" id="ARBA00023040"/>
    </source>
</evidence>
<dbReference type="PANTHER" id="PTHR24249">
    <property type="entry name" value="HISTAMINE RECEPTOR-RELATED G-PROTEIN COUPLED RECEPTOR"/>
    <property type="match status" value="1"/>
</dbReference>
<dbReference type="InterPro" id="IPR017452">
    <property type="entry name" value="GPCR_Rhodpsn_7TM"/>
</dbReference>
<keyword evidence="4 10" id="KW-1133">Transmembrane helix</keyword>
<evidence type="ECO:0000256" key="7">
    <source>
        <dbReference type="ARBA" id="ARBA00023170"/>
    </source>
</evidence>
<evidence type="ECO:0000256" key="1">
    <source>
        <dbReference type="ARBA" id="ARBA00004651"/>
    </source>
</evidence>
<comment type="caution">
    <text evidence="12">The sequence shown here is derived from an EMBL/GenBank/DDBJ whole genome shotgun (WGS) entry which is preliminary data.</text>
</comment>
<dbReference type="Pfam" id="PF00001">
    <property type="entry name" value="7tm_1"/>
    <property type="match status" value="2"/>
</dbReference>